<accession>A0A146CIT2</accession>
<dbReference type="InterPro" id="IPR044062">
    <property type="entry name" value="LCN-type_CS_alpha_beta_dom"/>
</dbReference>
<keyword evidence="5" id="KW-0406">Ion transport</keyword>
<dbReference type="GO" id="GO:0005576">
    <property type="term" value="C:extracellular region"/>
    <property type="evidence" value="ECO:0007669"/>
    <property type="project" value="UniProtKB-SubCell"/>
</dbReference>
<feature type="chain" id="PRO_5007523409" evidence="3">
    <location>
        <begin position="19"/>
        <end position="88"/>
    </location>
</feature>
<sequence>MKLSLILLVILPIIVVLAKKNGHAVDSKNQAGECLFNNYCNNTCIQVYRAEKGYCCLLKCYCFGLDDNKKVLDIWDSTKKYCDVQIIG</sequence>
<evidence type="ECO:0000259" key="4">
    <source>
        <dbReference type="PROSITE" id="PS51863"/>
    </source>
</evidence>
<feature type="domain" description="LCN-type CS-alpha/beta" evidence="4">
    <location>
        <begin position="20"/>
        <end position="83"/>
    </location>
</feature>
<reference evidence="5" key="1">
    <citation type="submission" date="2015-12" db="EMBL/GenBank/DDBJ databases">
        <title>Sodium channel toxins from venom gland of Iranian Mesobuthus eupeus.</title>
        <authorList>
            <person name="Baradaran M."/>
            <person name="Jalali A."/>
            <person name="Galehdari H."/>
            <person name="Naderi Soorki M."/>
        </authorList>
    </citation>
    <scope>NUCLEOTIDE SEQUENCE</scope>
    <source>
        <tissue evidence="5">Venom gland</tissue>
    </source>
</reference>
<proteinExistence type="evidence at transcript level"/>
<dbReference type="PROSITE" id="PS51863">
    <property type="entry name" value="LCN_CSAB"/>
    <property type="match status" value="1"/>
</dbReference>
<dbReference type="GO" id="GO:0019871">
    <property type="term" value="F:sodium channel inhibitor activity"/>
    <property type="evidence" value="ECO:0007669"/>
    <property type="project" value="InterPro"/>
</dbReference>
<dbReference type="InterPro" id="IPR002061">
    <property type="entry name" value="Scorpion_toxinL/defensin"/>
</dbReference>
<dbReference type="CDD" id="cd23106">
    <property type="entry name" value="neurotoxins_LC_scorpion"/>
    <property type="match status" value="1"/>
</dbReference>
<name>A0A146CIT2_MESEU</name>
<evidence type="ECO:0000256" key="3">
    <source>
        <dbReference type="SAM" id="SignalP"/>
    </source>
</evidence>
<dbReference type="Pfam" id="PF00537">
    <property type="entry name" value="Toxin_3"/>
    <property type="match status" value="1"/>
</dbReference>
<organism evidence="5">
    <name type="scientific">Mesobuthus eupeus</name>
    <name type="common">Lesser Asian scorpion</name>
    <name type="synonym">Buthus eupeus</name>
    <dbReference type="NCBI Taxonomy" id="34648"/>
    <lineage>
        <taxon>Eukaryota</taxon>
        <taxon>Metazoa</taxon>
        <taxon>Ecdysozoa</taxon>
        <taxon>Arthropoda</taxon>
        <taxon>Chelicerata</taxon>
        <taxon>Arachnida</taxon>
        <taxon>Scorpiones</taxon>
        <taxon>Buthida</taxon>
        <taxon>Buthoidea</taxon>
        <taxon>Buthidae</taxon>
        <taxon>Mesobuthus</taxon>
    </lineage>
</organism>
<evidence type="ECO:0000313" key="5">
    <source>
        <dbReference type="EMBL" id="AMX81457.1"/>
    </source>
</evidence>
<dbReference type="SUPFAM" id="SSF57095">
    <property type="entry name" value="Scorpion toxin-like"/>
    <property type="match status" value="1"/>
</dbReference>
<feature type="signal peptide" evidence="3">
    <location>
        <begin position="1"/>
        <end position="18"/>
    </location>
</feature>
<dbReference type="EMBL" id="KU316190">
    <property type="protein sequence ID" value="AMX81457.1"/>
    <property type="molecule type" value="mRNA"/>
</dbReference>
<comment type="subcellular location">
    <subcellularLocation>
        <location evidence="1">Secreted</location>
    </subcellularLocation>
</comment>
<dbReference type="AlphaFoldDB" id="A0A146CIT2"/>
<keyword evidence="2" id="KW-0964">Secreted</keyword>
<dbReference type="GO" id="GO:0034220">
    <property type="term" value="P:monoatomic ion transmembrane transport"/>
    <property type="evidence" value="ECO:0007669"/>
    <property type="project" value="UniProtKB-KW"/>
</dbReference>
<dbReference type="InterPro" id="IPR036574">
    <property type="entry name" value="Scorpion_toxin-like_sf"/>
</dbReference>
<keyword evidence="5" id="KW-0407">Ion channel</keyword>
<evidence type="ECO:0000256" key="2">
    <source>
        <dbReference type="ARBA" id="ARBA00022525"/>
    </source>
</evidence>
<keyword evidence="3" id="KW-0732">Signal</keyword>
<protein>
    <submittedName>
        <fullName evidence="5">Sodium channel toxin meuNa9</fullName>
    </submittedName>
</protein>
<evidence type="ECO:0000256" key="1">
    <source>
        <dbReference type="ARBA" id="ARBA00004613"/>
    </source>
</evidence>
<dbReference type="Gene3D" id="3.30.30.10">
    <property type="entry name" value="Knottin, scorpion toxin-like"/>
    <property type="match status" value="1"/>
</dbReference>
<keyword evidence="5" id="KW-0813">Transport</keyword>